<dbReference type="AlphaFoldDB" id="A0A235EP76"/>
<comment type="caution">
    <text evidence="3">The sequence shown here is derived from an EMBL/GenBank/DDBJ whole genome shotgun (WGS) entry which is preliminary data.</text>
</comment>
<dbReference type="EMBL" id="NOIG01000006">
    <property type="protein sequence ID" value="OYD50573.1"/>
    <property type="molecule type" value="Genomic_DNA"/>
</dbReference>
<dbReference type="Proteomes" id="UP000215441">
    <property type="component" value="Unassembled WGS sequence"/>
</dbReference>
<dbReference type="PANTHER" id="PTHR36234:SF5">
    <property type="entry name" value="LYSYL ENDOPEPTIDASE"/>
    <property type="match status" value="1"/>
</dbReference>
<sequence>MARIVWLAAATAAAVAMASCGGGGGGTAEAPPPAPTPTPTDRIEPYDTGDIAAKHAMIVARAVPTGRDIARVVLGPMAGGGLLAKSETLGANVPRIGVARDVPALVGVSDLSALMRWTSTGRGTRAAAFSVTSEGARGVRLGVLVRELPSGAVLRFYAQAGGAVMEVSGQEVMASIERNLQAGALDEAARTYWSPDFGGPETTVEVEIPAAAAVSSVKLAVPRLSHYVVSPDEAHEGIGKVGESGSCEVDVMCKPEFMSQSRSVARMLFVRDANTYLCTGTLLNDIGASRTPYLLSANHCISNQVEASSLTTDWFYRSSACNSGVVGADTQRRIGGATLLHATAATDTAFMRLNVAPPAGVVYAGSYYGNLTAGQTLAGVHHPKGDLQKFSSGTMVRFSMCANGTCFSSDASDGTYLTVGWQQGVTEGGSSGSGLFHTLGDKRYVVGQLFGGASSCQTPAGLDHYGRFDVAYRNALKQWLNP</sequence>
<dbReference type="Pfam" id="PF13365">
    <property type="entry name" value="Trypsin_2"/>
    <property type="match status" value="1"/>
</dbReference>
<dbReference type="PROSITE" id="PS51257">
    <property type="entry name" value="PROKAR_LIPOPROTEIN"/>
    <property type="match status" value="1"/>
</dbReference>
<protein>
    <submittedName>
        <fullName evidence="3">Endoproteinase ArgC</fullName>
    </submittedName>
</protein>
<evidence type="ECO:0000256" key="1">
    <source>
        <dbReference type="SAM" id="MobiDB-lite"/>
    </source>
</evidence>
<dbReference type="SUPFAM" id="SSF50494">
    <property type="entry name" value="Trypsin-like serine proteases"/>
    <property type="match status" value="1"/>
</dbReference>
<dbReference type="InterPro" id="IPR043504">
    <property type="entry name" value="Peptidase_S1_PA_chymotrypsin"/>
</dbReference>
<accession>A0A235EP76</accession>
<dbReference type="InterPro" id="IPR009003">
    <property type="entry name" value="Peptidase_S1_PA"/>
</dbReference>
<keyword evidence="4" id="KW-1185">Reference proteome</keyword>
<feature type="chain" id="PRO_5012534092" evidence="2">
    <location>
        <begin position="19"/>
        <end position="482"/>
    </location>
</feature>
<reference evidence="3 4" key="1">
    <citation type="submission" date="2017-07" db="EMBL/GenBank/DDBJ databases">
        <title>Acidovorax KNDSW TSA 6 genome sequence and assembly.</title>
        <authorList>
            <person name="Mayilraj S."/>
        </authorList>
    </citation>
    <scope>NUCLEOTIDE SEQUENCE [LARGE SCALE GENOMIC DNA]</scope>
    <source>
        <strain evidence="3 4">KNDSW-TSA6</strain>
    </source>
</reference>
<proteinExistence type="predicted"/>
<dbReference type="PANTHER" id="PTHR36234">
    <property type="entry name" value="LYSYL ENDOPEPTIDASE"/>
    <property type="match status" value="1"/>
</dbReference>
<dbReference type="OrthoDB" id="5619888at2"/>
<organism evidence="3 4">
    <name type="scientific">Acidovorax kalamii</name>
    <dbReference type="NCBI Taxonomy" id="2004485"/>
    <lineage>
        <taxon>Bacteria</taxon>
        <taxon>Pseudomonadati</taxon>
        <taxon>Pseudomonadota</taxon>
        <taxon>Betaproteobacteria</taxon>
        <taxon>Burkholderiales</taxon>
        <taxon>Comamonadaceae</taxon>
        <taxon>Acidovorax</taxon>
    </lineage>
</organism>
<evidence type="ECO:0000313" key="4">
    <source>
        <dbReference type="Proteomes" id="UP000215441"/>
    </source>
</evidence>
<dbReference type="Gene3D" id="2.40.10.10">
    <property type="entry name" value="Trypsin-like serine proteases"/>
    <property type="match status" value="2"/>
</dbReference>
<name>A0A235EP76_9BURK</name>
<feature type="region of interest" description="Disordered" evidence="1">
    <location>
        <begin position="21"/>
        <end position="43"/>
    </location>
</feature>
<evidence type="ECO:0000313" key="3">
    <source>
        <dbReference type="EMBL" id="OYD50573.1"/>
    </source>
</evidence>
<evidence type="ECO:0000256" key="2">
    <source>
        <dbReference type="SAM" id="SignalP"/>
    </source>
</evidence>
<keyword evidence="2" id="KW-0732">Signal</keyword>
<gene>
    <name evidence="3" type="ORF">CBY09_09960</name>
</gene>
<feature type="signal peptide" evidence="2">
    <location>
        <begin position="1"/>
        <end position="18"/>
    </location>
</feature>